<dbReference type="GO" id="GO:0003755">
    <property type="term" value="F:peptidyl-prolyl cis-trans isomerase activity"/>
    <property type="evidence" value="ECO:0007669"/>
    <property type="project" value="UniProtKB-EC"/>
</dbReference>
<proteinExistence type="predicted"/>
<dbReference type="InterPro" id="IPR044666">
    <property type="entry name" value="Cyclophilin_A-like"/>
</dbReference>
<dbReference type="Gene3D" id="2.30.30.100">
    <property type="match status" value="1"/>
</dbReference>
<dbReference type="OrthoDB" id="271386at2759"/>
<dbReference type="GO" id="GO:0006457">
    <property type="term" value="P:protein folding"/>
    <property type="evidence" value="ECO:0007669"/>
    <property type="project" value="InterPro"/>
</dbReference>
<dbReference type="PANTHER" id="PTHR45625:SF2">
    <property type="entry name" value="PEPTIDYL-PROLYL CIS-TRANS ISOMERASE-LIKE 3"/>
    <property type="match status" value="1"/>
</dbReference>
<keyword evidence="7" id="KW-1185">Reference proteome</keyword>
<dbReference type="WBParaSite" id="BXY_0508500.1">
    <property type="protein sequence ID" value="BXY_0508500.1"/>
    <property type="gene ID" value="BXY_0508500"/>
</dbReference>
<dbReference type="Proteomes" id="UP000095284">
    <property type="component" value="Unplaced"/>
</dbReference>
<reference evidence="8" key="1">
    <citation type="submission" date="2016-11" db="UniProtKB">
        <authorList>
            <consortium name="WormBaseParasite"/>
        </authorList>
    </citation>
    <scope>IDENTIFICATION</scope>
</reference>
<evidence type="ECO:0000313" key="7">
    <source>
        <dbReference type="Proteomes" id="UP000659654"/>
    </source>
</evidence>
<evidence type="ECO:0000259" key="3">
    <source>
        <dbReference type="PROSITE" id="PS50072"/>
    </source>
</evidence>
<dbReference type="InterPro" id="IPR029000">
    <property type="entry name" value="Cyclophilin-like_dom_sf"/>
</dbReference>
<name>A0A1I7RWH2_BURXY</name>
<evidence type="ECO:0000313" key="8">
    <source>
        <dbReference type="WBParaSite" id="BXY_0508500.1"/>
    </source>
</evidence>
<dbReference type="Gene3D" id="2.40.100.10">
    <property type="entry name" value="Cyclophilin-like"/>
    <property type="match status" value="1"/>
</dbReference>
<dbReference type="GO" id="GO:0071013">
    <property type="term" value="C:catalytic step 2 spliceosome"/>
    <property type="evidence" value="ECO:0007669"/>
    <property type="project" value="TreeGrafter"/>
</dbReference>
<evidence type="ECO:0000256" key="2">
    <source>
        <dbReference type="SAM" id="MobiDB-lite"/>
    </source>
</evidence>
<dbReference type="PROSITE" id="PS00170">
    <property type="entry name" value="CSA_PPIASE_1"/>
    <property type="match status" value="1"/>
</dbReference>
<dbReference type="PANTHER" id="PTHR45625">
    <property type="entry name" value="PEPTIDYL-PROLYL CIS-TRANS ISOMERASE-RELATED"/>
    <property type="match status" value="1"/>
</dbReference>
<sequence>MPPKKSGAQRRKQQKDVSKLVEDPIVQDPCPAEVRGFEGLEGFKKVLLKFPEFENPPDFPEVKKPTESEEGLQELANELQLPSSYDLNVLAEASRQTQRLEKLDDDGVPEVDQDVGLPFLFGLMEQYLRVDLLDGRTIVGQMKGVDREANLLLNHSREYWRDEDSDDFTSACLDSRRTLGTIMIPGKCVQNVCLVQHSGSARSVKKSVDYIEHMIGTFKKQKSQIDAAEEARRQGKFEKHTSFIPQKIEDWNREVEVLATEDNIKFARQTHGRVMNSGGFNMEVFEQGISGLAAETKEDPGDPEQGETSQAAAARVENIKKAEELQAKKQFVLELMKKRQQEEKESRNSNFLALCGTDYYNNNIFHRNIKSFIVQTGDPTNNGKGGQSIFGEPFPDEIHEDLTHNARGIVSMASNGPVTNKSQFFITYDKQPTLDGKHTVFGKVIDGFDALEELENTKVDAKYRPVVEQRIKTVTIHANPLANELAHALE</sequence>
<comment type="catalytic activity">
    <reaction evidence="1">
        <text>[protein]-peptidylproline (omega=180) = [protein]-peptidylproline (omega=0)</text>
        <dbReference type="Rhea" id="RHEA:16237"/>
        <dbReference type="Rhea" id="RHEA-COMP:10747"/>
        <dbReference type="Rhea" id="RHEA-COMP:10748"/>
        <dbReference type="ChEBI" id="CHEBI:83833"/>
        <dbReference type="ChEBI" id="CHEBI:83834"/>
        <dbReference type="EC" id="5.2.1.8"/>
    </reaction>
</comment>
<evidence type="ECO:0000256" key="1">
    <source>
        <dbReference type="ARBA" id="ARBA00000971"/>
    </source>
</evidence>
<feature type="region of interest" description="Disordered" evidence="2">
    <location>
        <begin position="1"/>
        <end position="21"/>
    </location>
</feature>
<dbReference type="Proteomes" id="UP000582659">
    <property type="component" value="Unassembled WGS sequence"/>
</dbReference>
<organism evidence="6 8">
    <name type="scientific">Bursaphelenchus xylophilus</name>
    <name type="common">Pinewood nematode worm</name>
    <name type="synonym">Aphelenchoides xylophilus</name>
    <dbReference type="NCBI Taxonomy" id="6326"/>
    <lineage>
        <taxon>Eukaryota</taxon>
        <taxon>Metazoa</taxon>
        <taxon>Ecdysozoa</taxon>
        <taxon>Nematoda</taxon>
        <taxon>Chromadorea</taxon>
        <taxon>Rhabditida</taxon>
        <taxon>Tylenchina</taxon>
        <taxon>Tylenchomorpha</taxon>
        <taxon>Aphelenchoidea</taxon>
        <taxon>Aphelenchoididae</taxon>
        <taxon>Bursaphelenchus</taxon>
    </lineage>
</organism>
<dbReference type="InterPro" id="IPR002130">
    <property type="entry name" value="Cyclophilin-type_PPIase_dom"/>
</dbReference>
<dbReference type="EMBL" id="CAJFCV020000006">
    <property type="protein sequence ID" value="CAG9128373.1"/>
    <property type="molecule type" value="Genomic_DNA"/>
</dbReference>
<dbReference type="AlphaFoldDB" id="A0A1I7RWH2"/>
<evidence type="ECO:0000313" key="5">
    <source>
        <dbReference type="EMBL" id="CAG9128373.1"/>
    </source>
</evidence>
<dbReference type="SUPFAM" id="SSF50891">
    <property type="entry name" value="Cyclophilin-like"/>
    <property type="match status" value="1"/>
</dbReference>
<accession>A0A1I7RWH2</accession>
<gene>
    <name evidence="4" type="ORF">BXYJ_LOCUS13465</name>
</gene>
<dbReference type="EMBL" id="CAJFDI010000006">
    <property type="protein sequence ID" value="CAD5233374.1"/>
    <property type="molecule type" value="Genomic_DNA"/>
</dbReference>
<dbReference type="SMR" id="A0A1I7RWH2"/>
<dbReference type="Pfam" id="PF00160">
    <property type="entry name" value="Pro_isomerase"/>
    <property type="match status" value="1"/>
</dbReference>
<dbReference type="SUPFAM" id="SSF50182">
    <property type="entry name" value="Sm-like ribonucleoproteins"/>
    <property type="match status" value="1"/>
</dbReference>
<feature type="domain" description="PPIase cyclophilin-type" evidence="3">
    <location>
        <begin position="350"/>
        <end position="476"/>
    </location>
</feature>
<dbReference type="GO" id="GO:0031417">
    <property type="term" value="C:NatC complex"/>
    <property type="evidence" value="ECO:0007669"/>
    <property type="project" value="InterPro"/>
</dbReference>
<dbReference type="PROSITE" id="PS50072">
    <property type="entry name" value="CSA_PPIASE_2"/>
    <property type="match status" value="1"/>
</dbReference>
<dbReference type="InterPro" id="IPR010920">
    <property type="entry name" value="LSM_dom_sf"/>
</dbReference>
<dbReference type="Pfam" id="PF01423">
    <property type="entry name" value="LSM"/>
    <property type="match status" value="1"/>
</dbReference>
<dbReference type="Proteomes" id="UP000659654">
    <property type="component" value="Unassembled WGS sequence"/>
</dbReference>
<reference evidence="5" key="2">
    <citation type="submission" date="2020-08" db="EMBL/GenBank/DDBJ databases">
        <authorList>
            <person name="Kikuchi T."/>
        </authorList>
    </citation>
    <scope>NUCLEOTIDE SEQUENCE</scope>
    <source>
        <strain evidence="4">Ka4C1</strain>
    </source>
</reference>
<evidence type="ECO:0000313" key="6">
    <source>
        <dbReference type="Proteomes" id="UP000095284"/>
    </source>
</evidence>
<dbReference type="InterPro" id="IPR001163">
    <property type="entry name" value="Sm_dom_euk/arc"/>
</dbReference>
<dbReference type="SMART" id="SM00651">
    <property type="entry name" value="Sm"/>
    <property type="match status" value="1"/>
</dbReference>
<dbReference type="CDD" id="cd06168">
    <property type="entry name" value="LSMD1"/>
    <property type="match status" value="1"/>
</dbReference>
<evidence type="ECO:0000313" key="4">
    <source>
        <dbReference type="EMBL" id="CAD5233374.1"/>
    </source>
</evidence>
<dbReference type="InterPro" id="IPR034110">
    <property type="entry name" value="LSMD1_Sm"/>
</dbReference>
<dbReference type="InterPro" id="IPR020892">
    <property type="entry name" value="Cyclophilin-type_PPIase_CS"/>
</dbReference>
<protein>
    <submittedName>
        <fullName evidence="4">(pine wood nematode) hypothetical protein</fullName>
    </submittedName>
    <submittedName>
        <fullName evidence="8">PPIase cyclophilin-type domain-containing protein</fullName>
    </submittedName>
</protein>